<dbReference type="AlphaFoldDB" id="A0A382ZTR9"/>
<feature type="non-terminal residue" evidence="1">
    <location>
        <position position="48"/>
    </location>
</feature>
<gene>
    <name evidence="1" type="ORF">METZ01_LOCUS451781</name>
</gene>
<evidence type="ECO:0000313" key="1">
    <source>
        <dbReference type="EMBL" id="SVD98927.1"/>
    </source>
</evidence>
<protein>
    <submittedName>
        <fullName evidence="1">Uncharacterized protein</fullName>
    </submittedName>
</protein>
<accession>A0A382ZTR9</accession>
<sequence>MKIKPADITLYLNTKSEFYKSGWRAAEAKKHPKKVPDGDNPFYAEYES</sequence>
<proteinExistence type="predicted"/>
<reference evidence="1" key="1">
    <citation type="submission" date="2018-05" db="EMBL/GenBank/DDBJ databases">
        <authorList>
            <person name="Lanie J.A."/>
            <person name="Ng W.-L."/>
            <person name="Kazmierczak K.M."/>
            <person name="Andrzejewski T.M."/>
            <person name="Davidsen T.M."/>
            <person name="Wayne K.J."/>
            <person name="Tettelin H."/>
            <person name="Glass J.I."/>
            <person name="Rusch D."/>
            <person name="Podicherti R."/>
            <person name="Tsui H.-C.T."/>
            <person name="Winkler M.E."/>
        </authorList>
    </citation>
    <scope>NUCLEOTIDE SEQUENCE</scope>
</reference>
<dbReference type="EMBL" id="UINC01186626">
    <property type="protein sequence ID" value="SVD98927.1"/>
    <property type="molecule type" value="Genomic_DNA"/>
</dbReference>
<organism evidence="1">
    <name type="scientific">marine metagenome</name>
    <dbReference type="NCBI Taxonomy" id="408172"/>
    <lineage>
        <taxon>unclassified sequences</taxon>
        <taxon>metagenomes</taxon>
        <taxon>ecological metagenomes</taxon>
    </lineage>
</organism>
<name>A0A382ZTR9_9ZZZZ</name>